<dbReference type="KEGG" id="fgg:FSB75_14770"/>
<evidence type="ECO:0000256" key="1">
    <source>
        <dbReference type="SAM" id="Phobius"/>
    </source>
</evidence>
<dbReference type="RefSeq" id="WP_146789062.1">
    <property type="nucleotide sequence ID" value="NZ_BAABIO010000003.1"/>
</dbReference>
<name>A0A5B8UK93_9BACT</name>
<dbReference type="EMBL" id="CP042433">
    <property type="protein sequence ID" value="QEC57111.1"/>
    <property type="molecule type" value="Genomic_DNA"/>
</dbReference>
<evidence type="ECO:0000313" key="3">
    <source>
        <dbReference type="Proteomes" id="UP000321204"/>
    </source>
</evidence>
<proteinExistence type="predicted"/>
<evidence type="ECO:0000313" key="2">
    <source>
        <dbReference type="EMBL" id="QEC57111.1"/>
    </source>
</evidence>
<reference evidence="2 3" key="1">
    <citation type="journal article" date="2015" name="Int. J. Syst. Evol. Microbiol.">
        <title>Flavisolibacter ginsenosidimutans sp. nov., with ginsenoside-converting activity isolated from soil used for cultivating ginseng.</title>
        <authorList>
            <person name="Zhao Y."/>
            <person name="Liu Q."/>
            <person name="Kang M.S."/>
            <person name="Jin F."/>
            <person name="Yu H."/>
            <person name="Im W.T."/>
        </authorList>
    </citation>
    <scope>NUCLEOTIDE SEQUENCE [LARGE SCALE GENOMIC DNA]</scope>
    <source>
        <strain evidence="2 3">Gsoil 636</strain>
    </source>
</reference>
<feature type="transmembrane region" description="Helical" evidence="1">
    <location>
        <begin position="17"/>
        <end position="36"/>
    </location>
</feature>
<organism evidence="2 3">
    <name type="scientific">Flavisolibacter ginsenosidimutans</name>
    <dbReference type="NCBI Taxonomy" id="661481"/>
    <lineage>
        <taxon>Bacteria</taxon>
        <taxon>Pseudomonadati</taxon>
        <taxon>Bacteroidota</taxon>
        <taxon>Chitinophagia</taxon>
        <taxon>Chitinophagales</taxon>
        <taxon>Chitinophagaceae</taxon>
        <taxon>Flavisolibacter</taxon>
    </lineage>
</organism>
<dbReference type="Proteomes" id="UP000321204">
    <property type="component" value="Chromosome"/>
</dbReference>
<protein>
    <submittedName>
        <fullName evidence="2">Uncharacterized protein</fullName>
    </submittedName>
</protein>
<keyword evidence="1" id="KW-0812">Transmembrane</keyword>
<keyword evidence="1" id="KW-0472">Membrane</keyword>
<gene>
    <name evidence="2" type="ORF">FSB75_14770</name>
</gene>
<keyword evidence="1" id="KW-1133">Transmembrane helix</keyword>
<sequence length="78" mass="8498">MAEIHVQTKKHSAAGSMWIWIVVVLIIAAAVIYYLVSRNKNAGTAAPPANTTSFLYHSSKAVAWMDKLQTKNATSYCG</sequence>
<keyword evidence="3" id="KW-1185">Reference proteome</keyword>
<dbReference type="AlphaFoldDB" id="A0A5B8UK93"/>
<accession>A0A5B8UK93</accession>